<dbReference type="EMBL" id="FMSP01000019">
    <property type="protein sequence ID" value="SCV73778.1"/>
    <property type="molecule type" value="Genomic_DNA"/>
</dbReference>
<dbReference type="AlphaFoldDB" id="A0A238FRD6"/>
<dbReference type="OrthoDB" id="2205812at2759"/>
<accession>A0A238FRD6</accession>
<gene>
    <name evidence="1" type="ORF">BQ2448_6208</name>
</gene>
<sequence>MILSQTWYEATNGKTNTDKTLVLPLGPNWLRDETAQALPTVQEGESFKWCGYAFFRYGHSKLFWTHVLDRINVKIRAARDRTLSPSGRVFYANAHITSTVLHVLSFDIPPQWFIDAAEAALVEFVWGGAKRGPVARELVFQAREDGGLGLISISDIVHSVALRFWDAVAGSNEAIWAPLARESWRSLFALTLQLSPWESVSPKVRLEKEYRASTRWGAVILAARVTPSTIKSELLTLPELLALPPHLPSLYDENVKFAFNDDEALLKFATIADLYWRDLGKGAALVGHRPGFWQHSKESALAHEHVWARVGPKLKAKALLPKTAVRPAPIPVRQALNPRCFNFFGLVRPFTIRKLRRLVNKVRYPGKEGRVQRFPDGRLMYDATPTRKKQHYQSHATLPLCSFCGNDAAVIETVSHYFFGCAYSARSWGGVLRILFDKLGIEDTDVDPSTFTQEQLTMGLPLLRGGGRRLHLVRWRVHQRFEKDRVVAPPSIPSALRAFEREFLSRAGFVPGARDWEV</sequence>
<evidence type="ECO:0000313" key="1">
    <source>
        <dbReference type="EMBL" id="SCV73778.1"/>
    </source>
</evidence>
<protein>
    <submittedName>
        <fullName evidence="1">BQ2448_6208 protein</fullName>
    </submittedName>
</protein>
<organism evidence="1 2">
    <name type="scientific">Microbotryum intermedium</name>
    <dbReference type="NCBI Taxonomy" id="269621"/>
    <lineage>
        <taxon>Eukaryota</taxon>
        <taxon>Fungi</taxon>
        <taxon>Dikarya</taxon>
        <taxon>Basidiomycota</taxon>
        <taxon>Pucciniomycotina</taxon>
        <taxon>Microbotryomycetes</taxon>
        <taxon>Microbotryales</taxon>
        <taxon>Microbotryaceae</taxon>
        <taxon>Microbotryum</taxon>
    </lineage>
</organism>
<dbReference type="Proteomes" id="UP000198372">
    <property type="component" value="Unassembled WGS sequence"/>
</dbReference>
<name>A0A238FRD6_9BASI</name>
<reference evidence="2" key="1">
    <citation type="submission" date="2016-09" db="EMBL/GenBank/DDBJ databases">
        <authorList>
            <person name="Jeantristanb JTB J.-T."/>
            <person name="Ricardo R."/>
        </authorList>
    </citation>
    <scope>NUCLEOTIDE SEQUENCE [LARGE SCALE GENOMIC DNA]</scope>
</reference>
<proteinExistence type="predicted"/>
<evidence type="ECO:0000313" key="2">
    <source>
        <dbReference type="Proteomes" id="UP000198372"/>
    </source>
</evidence>
<dbReference type="STRING" id="269621.A0A238FRD6"/>
<keyword evidence="2" id="KW-1185">Reference proteome</keyword>